<dbReference type="RefSeq" id="XP_042915886.1">
    <property type="nucleotide sequence ID" value="XM_043071627.1"/>
</dbReference>
<accession>A0A2K3CUK3</accession>
<feature type="compositionally biased region" description="Polar residues" evidence="1">
    <location>
        <begin position="12"/>
        <end position="46"/>
    </location>
</feature>
<reference evidence="2" key="2">
    <citation type="submission" date="2017-07" db="EMBL/GenBank/DDBJ databases">
        <title>WGS assembly of Chlamydomonas reinhardtii.</title>
        <authorList>
            <consortium name="Chlamydomonas Annotation Team"/>
            <consortium name="JGI Annotation Team"/>
            <person name="Merchant S.S."/>
            <person name="Prochnik S.E."/>
            <person name="Vallon O."/>
            <person name="Harris E.H."/>
            <person name="Karpowicz S.J."/>
            <person name="Witman G.B."/>
            <person name="Terry A."/>
            <person name="Salamov A."/>
            <person name="Fritz-Laylin L.K."/>
            <person name="Marechal-Drouard L."/>
            <person name="Marshall W.F."/>
            <person name="Qu L.H."/>
            <person name="Nelson D.R."/>
            <person name="Sanderfoot A.A."/>
            <person name="Spalding M.H."/>
            <person name="Kapitonov V.V."/>
            <person name="Ren Q."/>
            <person name="Ferris P."/>
            <person name="Lindquist E."/>
            <person name="Shapiro H."/>
            <person name="Lucas S.M."/>
            <person name="Grimwood J."/>
            <person name="Schmutz J."/>
            <person name="Grigoriev I.V."/>
            <person name="Rokhsar D.S."/>
        </authorList>
    </citation>
    <scope>NUCLEOTIDE SEQUENCE</scope>
    <source>
        <strain evidence="2">CC-503 cw92 mt+</strain>
    </source>
</reference>
<proteinExistence type="predicted"/>
<dbReference type="EMBL" id="CM008977">
    <property type="protein sequence ID" value="PNW71961.1"/>
    <property type="molecule type" value="Genomic_DNA"/>
</dbReference>
<dbReference type="Proteomes" id="UP000006906">
    <property type="component" value="Chromosome 16"/>
</dbReference>
<keyword evidence="3" id="KW-1185">Reference proteome</keyword>
<dbReference type="KEGG" id="cre:CHLRE_16g688200v5"/>
<evidence type="ECO:0000313" key="3">
    <source>
        <dbReference type="Proteomes" id="UP000006906"/>
    </source>
</evidence>
<dbReference type="Gramene" id="PNW71960">
    <property type="protein sequence ID" value="PNW71960"/>
    <property type="gene ID" value="CHLRE_16g688200v5"/>
</dbReference>
<dbReference type="EMBL" id="CM008977">
    <property type="protein sequence ID" value="PNW71960.1"/>
    <property type="molecule type" value="Genomic_DNA"/>
</dbReference>
<organism evidence="2 3">
    <name type="scientific">Chlamydomonas reinhardtii</name>
    <name type="common">Chlamydomonas smithii</name>
    <dbReference type="NCBI Taxonomy" id="3055"/>
    <lineage>
        <taxon>Eukaryota</taxon>
        <taxon>Viridiplantae</taxon>
        <taxon>Chlorophyta</taxon>
        <taxon>core chlorophytes</taxon>
        <taxon>Chlorophyceae</taxon>
        <taxon>CS clade</taxon>
        <taxon>Chlamydomonadales</taxon>
        <taxon>Chlamydomonadaceae</taxon>
        <taxon>Chlamydomonas</taxon>
    </lineage>
</organism>
<gene>
    <name evidence="2" type="ORF">CHLRE_16g688200v5</name>
</gene>
<sequence length="73" mass="7647">MKAASLRAPWSAASNKALPTSTTCSWPGSGASATASRQATRPSPTAQARRRPCRPRPSCGCSSRRRETCAAGR</sequence>
<dbReference type="Gramene" id="PNW71961">
    <property type="protein sequence ID" value="PNW71961"/>
    <property type="gene ID" value="CHLRE_16g688200v5"/>
</dbReference>
<evidence type="ECO:0000313" key="2">
    <source>
        <dbReference type="EMBL" id="PNW71960.1"/>
    </source>
</evidence>
<dbReference type="AlphaFoldDB" id="A0A2K3CUK3"/>
<evidence type="ECO:0000256" key="1">
    <source>
        <dbReference type="SAM" id="MobiDB-lite"/>
    </source>
</evidence>
<reference evidence="2 3" key="1">
    <citation type="journal article" date="2007" name="Science">
        <title>The Chlamydomonas genome reveals the evolution of key animal and plant functions.</title>
        <authorList>
            <person name="Merchant S.S."/>
            <person name="Prochnik S.E."/>
            <person name="Vallon O."/>
            <person name="Harris E.H."/>
            <person name="Karpowicz S.J."/>
            <person name="Witman G.B."/>
            <person name="Terry A."/>
            <person name="Salamov A."/>
            <person name="Fritz-Laylin L.K."/>
            <person name="Marechal-Drouard L."/>
            <person name="Marshall W.F."/>
            <person name="Qu L.H."/>
            <person name="Nelson D.R."/>
            <person name="Sanderfoot A.A."/>
            <person name="Spalding M.H."/>
            <person name="Kapitonov V.V."/>
            <person name="Ren Q."/>
            <person name="Ferris P."/>
            <person name="Lindquist E."/>
            <person name="Shapiro H."/>
            <person name="Lucas S.M."/>
            <person name="Grimwood J."/>
            <person name="Schmutz J."/>
            <person name="Cardol P."/>
            <person name="Cerutti H."/>
            <person name="Chanfreau G."/>
            <person name="Chen C.L."/>
            <person name="Cognat V."/>
            <person name="Croft M.T."/>
            <person name="Dent R."/>
            <person name="Dutcher S."/>
            <person name="Fernandez E."/>
            <person name="Fukuzawa H."/>
            <person name="Gonzalez-Ballester D."/>
            <person name="Gonzalez-Halphen D."/>
            <person name="Hallmann A."/>
            <person name="Hanikenne M."/>
            <person name="Hippler M."/>
            <person name="Inwood W."/>
            <person name="Jabbari K."/>
            <person name="Kalanon M."/>
            <person name="Kuras R."/>
            <person name="Lefebvre P.A."/>
            <person name="Lemaire S.D."/>
            <person name="Lobanov A.V."/>
            <person name="Lohr M."/>
            <person name="Manuell A."/>
            <person name="Meier I."/>
            <person name="Mets L."/>
            <person name="Mittag M."/>
            <person name="Mittelmeier T."/>
            <person name="Moroney J.V."/>
            <person name="Moseley J."/>
            <person name="Napoli C."/>
            <person name="Nedelcu A.M."/>
            <person name="Niyogi K."/>
            <person name="Novoselov S.V."/>
            <person name="Paulsen I.T."/>
            <person name="Pazour G."/>
            <person name="Purton S."/>
            <person name="Ral J.P."/>
            <person name="Riano-Pachon D.M."/>
            <person name="Riekhof W."/>
            <person name="Rymarquis L."/>
            <person name="Schroda M."/>
            <person name="Stern D."/>
            <person name="Umen J."/>
            <person name="Willows R."/>
            <person name="Wilson N."/>
            <person name="Zimmer S.L."/>
            <person name="Allmer J."/>
            <person name="Balk J."/>
            <person name="Bisova K."/>
            <person name="Chen C.J."/>
            <person name="Elias M."/>
            <person name="Gendler K."/>
            <person name="Hauser C."/>
            <person name="Lamb M.R."/>
            <person name="Ledford H."/>
            <person name="Long J.C."/>
            <person name="Minagawa J."/>
            <person name="Page M.D."/>
            <person name="Pan J."/>
            <person name="Pootakham W."/>
            <person name="Roje S."/>
            <person name="Rose A."/>
            <person name="Stahlberg E."/>
            <person name="Terauchi A.M."/>
            <person name="Yang P."/>
            <person name="Ball S."/>
            <person name="Bowler C."/>
            <person name="Dieckmann C.L."/>
            <person name="Gladyshev V.N."/>
            <person name="Green P."/>
            <person name="Jorgensen R."/>
            <person name="Mayfield S."/>
            <person name="Mueller-Roeber B."/>
            <person name="Rajamani S."/>
            <person name="Sayre R.T."/>
            <person name="Brokstein P."/>
            <person name="Dubchak I."/>
            <person name="Goodstein D."/>
            <person name="Hornick L."/>
            <person name="Huang Y.W."/>
            <person name="Jhaveri J."/>
            <person name="Luo Y."/>
            <person name="Martinez D."/>
            <person name="Ngau W.C."/>
            <person name="Otillar B."/>
            <person name="Poliakov A."/>
            <person name="Porter A."/>
            <person name="Szajkowski L."/>
            <person name="Werner G."/>
            <person name="Zhou K."/>
            <person name="Grigoriev I.V."/>
            <person name="Rokhsar D.S."/>
            <person name="Grossman A.R."/>
        </authorList>
    </citation>
    <scope>NUCLEOTIDE SEQUENCE [LARGE SCALE GENOMIC DNA]</scope>
    <source>
        <strain evidence="3">CC-503</strain>
        <strain evidence="2">CC-503 cw92 mt+</strain>
    </source>
</reference>
<dbReference type="RefSeq" id="XP_042915887.1">
    <property type="nucleotide sequence ID" value="XM_043071626.1"/>
</dbReference>
<protein>
    <submittedName>
        <fullName evidence="2">Uncharacterized protein</fullName>
    </submittedName>
</protein>
<dbReference type="GeneID" id="5721732"/>
<name>A0A2K3CUK3_CHLRE</name>
<feature type="region of interest" description="Disordered" evidence="1">
    <location>
        <begin position="1"/>
        <end position="73"/>
    </location>
</feature>
<feature type="compositionally biased region" description="Basic and acidic residues" evidence="1">
    <location>
        <begin position="64"/>
        <end position="73"/>
    </location>
</feature>